<dbReference type="OMA" id="CNSMMTS"/>
<dbReference type="Pfam" id="PF01535">
    <property type="entry name" value="PPR"/>
    <property type="match status" value="2"/>
</dbReference>
<dbReference type="GO" id="GO:0003723">
    <property type="term" value="F:RNA binding"/>
    <property type="evidence" value="ECO:0007669"/>
    <property type="project" value="InterPro"/>
</dbReference>
<dbReference type="NCBIfam" id="TIGR00756">
    <property type="entry name" value="PPR"/>
    <property type="match status" value="1"/>
</dbReference>
<feature type="repeat" description="PPR" evidence="3">
    <location>
        <begin position="379"/>
        <end position="413"/>
    </location>
</feature>
<evidence type="ECO:0000313" key="6">
    <source>
        <dbReference type="Proteomes" id="UP000004995"/>
    </source>
</evidence>
<dbReference type="PANTHER" id="PTHR47926">
    <property type="entry name" value="PENTATRICOPEPTIDE REPEAT-CONTAINING PROTEIN"/>
    <property type="match status" value="1"/>
</dbReference>
<dbReference type="Pfam" id="PF13041">
    <property type="entry name" value="PPR_2"/>
    <property type="match status" value="1"/>
</dbReference>
<dbReference type="HOGENOM" id="CLU_002706_0_1_1"/>
<dbReference type="FunFam" id="1.25.40.10:FF:000158">
    <property type="entry name" value="pentatricopeptide repeat-containing protein At2g33680"/>
    <property type="match status" value="1"/>
</dbReference>
<keyword evidence="6" id="KW-1185">Reference proteome</keyword>
<feature type="compositionally biased region" description="Polar residues" evidence="4">
    <location>
        <begin position="593"/>
        <end position="606"/>
    </location>
</feature>
<dbReference type="InterPro" id="IPR046960">
    <property type="entry name" value="PPR_At4g14850-like_plant"/>
</dbReference>
<name>K3XVH4_SETIT</name>
<proteinExistence type="predicted"/>
<evidence type="ECO:0000313" key="5">
    <source>
        <dbReference type="EnsemblPlants" id="KQL12118"/>
    </source>
</evidence>
<dbReference type="InterPro" id="IPR002885">
    <property type="entry name" value="PPR_rpt"/>
</dbReference>
<dbReference type="PANTHER" id="PTHR47926:SF442">
    <property type="entry name" value="PUTATIVE-RELATED"/>
    <property type="match status" value="1"/>
</dbReference>
<feature type="compositionally biased region" description="Basic and acidic residues" evidence="4">
    <location>
        <begin position="546"/>
        <end position="563"/>
    </location>
</feature>
<keyword evidence="1" id="KW-0677">Repeat</keyword>
<evidence type="ECO:0000256" key="3">
    <source>
        <dbReference type="PROSITE-ProRule" id="PRU00708"/>
    </source>
</evidence>
<dbReference type="PROSITE" id="PS51375">
    <property type="entry name" value="PPR"/>
    <property type="match status" value="2"/>
</dbReference>
<protein>
    <recommendedName>
        <fullName evidence="7">Pentatricopeptide repeat-containing protein</fullName>
    </recommendedName>
</protein>
<reference evidence="5" key="2">
    <citation type="submission" date="2018-08" db="UniProtKB">
        <authorList>
            <consortium name="EnsemblPlants"/>
        </authorList>
    </citation>
    <scope>IDENTIFICATION</scope>
    <source>
        <strain evidence="5">Yugu1</strain>
    </source>
</reference>
<sequence>MVGSGVRETPHTFSAILSACNSCEGLQLHGRVLALGLCSNPFIGSALVNLYMRVEMPCAALLLCNEMTLRSTVMSNVVLGGLCNLKLTEDLLCSLLDMRRHGLELNGLSYCYAMRGCYQDEEWLEQGRQLHGVVLKAGWVPSNIFLSNLLVDLYSATGDLVDAKNSLDDIPSEDVISWNSIVSVYASRGCKKEATDYLRQMVWHGKLPSVRSFVRLFALSGQTGDLQFGVQMHGVALKLGFSWSSAHVQTSLIDMYGKCCSFDSSLAIFNEIPSLALECCNSTITSSIRCKVFDSALEVLYCMIVEGVVPDNVTLSATIKATSLSASSSLISCEMLHSWVFKLGFETDMAVCSSLISAYARAGQMNSSHLIFESLQDPSVICFTSVISACARYGDGAQGVELLNKMVSRGLKPDDVTFLCAIAGCDQARLFEEGRLVIELMRASRELDPDERHFACMVNLLSRDGFVEEAIKMMEHSPLRHYTKAWSSLLQSCMAHGENVMGKRAANMLIDVGQKDPATNLQVSKYFHEIGDTENASRVKAMASGKEVKESGHSLGEELRLGEELGQEEEEGRSIRHGERGASPQVPNGIMHNGSSSGIINGTPSGDQLLNAGKDLHGLHSGIDASTSLQSDQNATAVLFGDNGASATIKTESGYSSNADFAFCGNTFLESCQSIGDASGGGSFSSSELNGQPLNDSILDMESSSFSFLNQIPQSFIFSDLAEDFSQSAGYPESVFQYAF</sequence>
<dbReference type="EMBL" id="AGNK02002696">
    <property type="status" value="NOT_ANNOTATED_CDS"/>
    <property type="molecule type" value="Genomic_DNA"/>
</dbReference>
<dbReference type="Gene3D" id="1.25.40.10">
    <property type="entry name" value="Tetratricopeptide repeat domain"/>
    <property type="match status" value="4"/>
</dbReference>
<evidence type="ECO:0000256" key="2">
    <source>
        <dbReference type="ARBA" id="ARBA00022946"/>
    </source>
</evidence>
<dbReference type="PROSITE" id="PS51257">
    <property type="entry name" value="PROKAR_LIPOPROTEIN"/>
    <property type="match status" value="1"/>
</dbReference>
<feature type="region of interest" description="Disordered" evidence="4">
    <location>
        <begin position="544"/>
        <end position="606"/>
    </location>
</feature>
<evidence type="ECO:0008006" key="7">
    <source>
        <dbReference type="Google" id="ProtNLM"/>
    </source>
</evidence>
<evidence type="ECO:0000256" key="4">
    <source>
        <dbReference type="SAM" id="MobiDB-lite"/>
    </source>
</evidence>
<dbReference type="AlphaFoldDB" id="K3XVH4"/>
<dbReference type="GO" id="GO:0099402">
    <property type="term" value="P:plant organ development"/>
    <property type="evidence" value="ECO:0007669"/>
    <property type="project" value="UniProtKB-ARBA"/>
</dbReference>
<dbReference type="Gramene" id="KQL12118">
    <property type="protein sequence ID" value="KQL12118"/>
    <property type="gene ID" value="SETIT_005931mg"/>
</dbReference>
<reference evidence="6" key="1">
    <citation type="journal article" date="2012" name="Nat. Biotechnol.">
        <title>Reference genome sequence of the model plant Setaria.</title>
        <authorList>
            <person name="Bennetzen J.L."/>
            <person name="Schmutz J."/>
            <person name="Wang H."/>
            <person name="Percifield R."/>
            <person name="Hawkins J."/>
            <person name="Pontaroli A.C."/>
            <person name="Estep M."/>
            <person name="Feng L."/>
            <person name="Vaughn J.N."/>
            <person name="Grimwood J."/>
            <person name="Jenkins J."/>
            <person name="Barry K."/>
            <person name="Lindquist E."/>
            <person name="Hellsten U."/>
            <person name="Deshpande S."/>
            <person name="Wang X."/>
            <person name="Wu X."/>
            <person name="Mitros T."/>
            <person name="Triplett J."/>
            <person name="Yang X."/>
            <person name="Ye C.Y."/>
            <person name="Mauro-Herrera M."/>
            <person name="Wang L."/>
            <person name="Li P."/>
            <person name="Sharma M."/>
            <person name="Sharma R."/>
            <person name="Ronald P.C."/>
            <person name="Panaud O."/>
            <person name="Kellogg E.A."/>
            <person name="Brutnell T.P."/>
            <person name="Doust A.N."/>
            <person name="Tuskan G.A."/>
            <person name="Rokhsar D."/>
            <person name="Devos K.M."/>
        </authorList>
    </citation>
    <scope>NUCLEOTIDE SEQUENCE [LARGE SCALE GENOMIC DNA]</scope>
    <source>
        <strain evidence="6">cv. Yugu1</strain>
    </source>
</reference>
<dbReference type="eggNOG" id="KOG4197">
    <property type="taxonomic scope" value="Eukaryota"/>
</dbReference>
<accession>K3XVH4</accession>
<dbReference type="EnsemblPlants" id="KQL12118">
    <property type="protein sequence ID" value="KQL12118"/>
    <property type="gene ID" value="SETIT_005931mg"/>
</dbReference>
<dbReference type="InterPro" id="IPR011990">
    <property type="entry name" value="TPR-like_helical_dom_sf"/>
</dbReference>
<evidence type="ECO:0000256" key="1">
    <source>
        <dbReference type="ARBA" id="ARBA00022737"/>
    </source>
</evidence>
<feature type="repeat" description="PPR" evidence="3">
    <location>
        <begin position="174"/>
        <end position="208"/>
    </location>
</feature>
<keyword evidence="2" id="KW-0809">Transit peptide</keyword>
<organism evidence="5 6">
    <name type="scientific">Setaria italica</name>
    <name type="common">Foxtail millet</name>
    <name type="synonym">Panicum italicum</name>
    <dbReference type="NCBI Taxonomy" id="4555"/>
    <lineage>
        <taxon>Eukaryota</taxon>
        <taxon>Viridiplantae</taxon>
        <taxon>Streptophyta</taxon>
        <taxon>Embryophyta</taxon>
        <taxon>Tracheophyta</taxon>
        <taxon>Spermatophyta</taxon>
        <taxon>Magnoliopsida</taxon>
        <taxon>Liliopsida</taxon>
        <taxon>Poales</taxon>
        <taxon>Poaceae</taxon>
        <taxon>PACMAD clade</taxon>
        <taxon>Panicoideae</taxon>
        <taxon>Panicodae</taxon>
        <taxon>Paniceae</taxon>
        <taxon>Cenchrinae</taxon>
        <taxon>Setaria</taxon>
    </lineage>
</organism>
<dbReference type="InParanoid" id="K3XVH4"/>
<dbReference type="Proteomes" id="UP000004995">
    <property type="component" value="Unassembled WGS sequence"/>
</dbReference>
<dbReference type="GO" id="GO:0009451">
    <property type="term" value="P:RNA modification"/>
    <property type="evidence" value="ECO:0007669"/>
    <property type="project" value="InterPro"/>
</dbReference>